<evidence type="ECO:0000313" key="3">
    <source>
        <dbReference type="Proteomes" id="UP000230161"/>
    </source>
</evidence>
<evidence type="ECO:0000256" key="1">
    <source>
        <dbReference type="SAM" id="Phobius"/>
    </source>
</evidence>
<keyword evidence="1" id="KW-0812">Transmembrane</keyword>
<evidence type="ECO:0000313" key="2">
    <source>
        <dbReference type="EMBL" id="PJJ61535.1"/>
    </source>
</evidence>
<dbReference type="AlphaFoldDB" id="A0A2M9BUB2"/>
<dbReference type="EMBL" id="PGFB01000004">
    <property type="protein sequence ID" value="PJJ61535.1"/>
    <property type="molecule type" value="Genomic_DNA"/>
</dbReference>
<keyword evidence="3" id="KW-1185">Reference proteome</keyword>
<keyword evidence="1" id="KW-1133">Transmembrane helix</keyword>
<gene>
    <name evidence="2" type="ORF">CLV54_2480</name>
</gene>
<dbReference type="Proteomes" id="UP000230161">
    <property type="component" value="Unassembled WGS sequence"/>
</dbReference>
<name>A0A2M9BUB2_9MICO</name>
<feature type="transmembrane region" description="Helical" evidence="1">
    <location>
        <begin position="418"/>
        <end position="435"/>
    </location>
</feature>
<dbReference type="InterPro" id="IPR047900">
    <property type="entry name" value="Choice_anch_G"/>
</dbReference>
<proteinExistence type="predicted"/>
<protein>
    <recommendedName>
        <fullName evidence="4">Choice-of-anchor G family protein</fullName>
    </recommendedName>
</protein>
<dbReference type="NCBIfam" id="NF033766">
    <property type="entry name" value="choice_anch_G"/>
    <property type="match status" value="1"/>
</dbReference>
<dbReference type="OrthoDB" id="5051951at2"/>
<accession>A0A2M9BUB2</accession>
<reference evidence="2 3" key="1">
    <citation type="submission" date="2017-11" db="EMBL/GenBank/DDBJ databases">
        <title>Genomic Encyclopedia of Archaeal and Bacterial Type Strains, Phase II (KMG-II): From Individual Species to Whole Genera.</title>
        <authorList>
            <person name="Goeker M."/>
        </authorList>
    </citation>
    <scope>NUCLEOTIDE SEQUENCE [LARGE SCALE GENOMIC DNA]</scope>
    <source>
        <strain evidence="2 3">DSM 25625</strain>
    </source>
</reference>
<evidence type="ECO:0008006" key="4">
    <source>
        <dbReference type="Google" id="ProtNLM"/>
    </source>
</evidence>
<keyword evidence="1" id="KW-0472">Membrane</keyword>
<organism evidence="2 3">
    <name type="scientific">Compostimonas suwonensis</name>
    <dbReference type="NCBI Taxonomy" id="1048394"/>
    <lineage>
        <taxon>Bacteria</taxon>
        <taxon>Bacillati</taxon>
        <taxon>Actinomycetota</taxon>
        <taxon>Actinomycetes</taxon>
        <taxon>Micrococcales</taxon>
        <taxon>Microbacteriaceae</taxon>
        <taxon>Compostimonas</taxon>
    </lineage>
</organism>
<sequence length="446" mass="43100">MTEGNTHTMSTSRVFGASAPARPKRVAGIAAATIAIGAVAALVAPSAATAAPVVSQGTGRLITASIAGVPIDPIAALAGAVAVNPDGATPLVVSDTPIDASALADLLSLEIGPNNLPLFGGSGIIQLGAVGQYAQAASDASSQAFSGAVSAAPSLIGVNTVTPSDVGAPTAGSTAQISVGTSLLTGGEDLANLQINVGVLAASASQTADGVQSGDYTLASADVLVGGTLVSGVTTIVSPALDTLIAALTVAGITGITNPLGPDGISLSTDDLLAVAGVASLNDLPVGTNLLTYVPQAVVNQLTSVVDGVLDAAQAAIDELPLLARIVPQAALAVARGIIDPVIAGLVGTLAGPLATAIDAIAQLDVNNQTLGDDGSFTQSALRVGLGPDGSLAAVDLASASVGPNAGIEGVPLMSPEALAIAGGGAAIIGLVVWLRRRRVTVEGTH</sequence>
<comment type="caution">
    <text evidence="2">The sequence shown here is derived from an EMBL/GenBank/DDBJ whole genome shotgun (WGS) entry which is preliminary data.</text>
</comment>